<dbReference type="InterPro" id="IPR051907">
    <property type="entry name" value="DoxX-like_oxidoreductase"/>
</dbReference>
<gene>
    <name evidence="8" type="ORF">GCM10010405_18770</name>
</gene>
<evidence type="ECO:0000256" key="5">
    <source>
        <dbReference type="ARBA" id="ARBA00022989"/>
    </source>
</evidence>
<evidence type="ECO:0000256" key="3">
    <source>
        <dbReference type="ARBA" id="ARBA00022475"/>
    </source>
</evidence>
<sequence>MNGGTAERGHPVELLERHKSHVIALYRMVVGLLFACHGAATLFDVLGGPHGGHVPEVGQWPAWWAAGIQLVGGVLVVLGLGTRTAAVICSGSMAYAYFVEHQPGALFPIQNGGEAAAMFCWAFFLIAALGPGAWALGSLFTRAERTADGEGVRVTAA</sequence>
<feature type="transmembrane region" description="Helical" evidence="7">
    <location>
        <begin position="87"/>
        <end position="109"/>
    </location>
</feature>
<keyword evidence="3" id="KW-1003">Cell membrane</keyword>
<organism evidence="8 9">
    <name type="scientific">Streptomyces macrosporus</name>
    <dbReference type="NCBI Taxonomy" id="44032"/>
    <lineage>
        <taxon>Bacteria</taxon>
        <taxon>Bacillati</taxon>
        <taxon>Actinomycetota</taxon>
        <taxon>Actinomycetes</taxon>
        <taxon>Kitasatosporales</taxon>
        <taxon>Streptomycetaceae</taxon>
        <taxon>Streptomyces</taxon>
    </lineage>
</organism>
<protein>
    <submittedName>
        <fullName evidence="8">DoxX family protein</fullName>
    </submittedName>
</protein>
<evidence type="ECO:0000256" key="1">
    <source>
        <dbReference type="ARBA" id="ARBA00004651"/>
    </source>
</evidence>
<dbReference type="PANTHER" id="PTHR33452">
    <property type="entry name" value="OXIDOREDUCTASE CATD-RELATED"/>
    <property type="match status" value="1"/>
</dbReference>
<evidence type="ECO:0000256" key="2">
    <source>
        <dbReference type="ARBA" id="ARBA00006679"/>
    </source>
</evidence>
<reference evidence="9" key="1">
    <citation type="journal article" date="2019" name="Int. J. Syst. Evol. Microbiol.">
        <title>The Global Catalogue of Microorganisms (GCM) 10K type strain sequencing project: providing services to taxonomists for standard genome sequencing and annotation.</title>
        <authorList>
            <consortium name="The Broad Institute Genomics Platform"/>
            <consortium name="The Broad Institute Genome Sequencing Center for Infectious Disease"/>
            <person name="Wu L."/>
            <person name="Ma J."/>
        </authorList>
    </citation>
    <scope>NUCLEOTIDE SEQUENCE [LARGE SCALE GENOMIC DNA]</scope>
    <source>
        <strain evidence="9">JCM 6305</strain>
    </source>
</reference>
<evidence type="ECO:0000256" key="7">
    <source>
        <dbReference type="SAM" id="Phobius"/>
    </source>
</evidence>
<dbReference type="Proteomes" id="UP001501638">
    <property type="component" value="Unassembled WGS sequence"/>
</dbReference>
<comment type="subcellular location">
    <subcellularLocation>
        <location evidence="1">Cell membrane</location>
        <topology evidence="1">Multi-pass membrane protein</topology>
    </subcellularLocation>
</comment>
<evidence type="ECO:0000256" key="4">
    <source>
        <dbReference type="ARBA" id="ARBA00022692"/>
    </source>
</evidence>
<dbReference type="Pfam" id="PF07681">
    <property type="entry name" value="DoxX"/>
    <property type="match status" value="1"/>
</dbReference>
<feature type="transmembrane region" description="Helical" evidence="7">
    <location>
        <begin position="115"/>
        <end position="136"/>
    </location>
</feature>
<evidence type="ECO:0000313" key="9">
    <source>
        <dbReference type="Proteomes" id="UP001501638"/>
    </source>
</evidence>
<dbReference type="InterPro" id="IPR032808">
    <property type="entry name" value="DoxX"/>
</dbReference>
<evidence type="ECO:0000256" key="6">
    <source>
        <dbReference type="ARBA" id="ARBA00023136"/>
    </source>
</evidence>
<keyword evidence="4 7" id="KW-0812">Transmembrane</keyword>
<name>A0ABP5WU59_9ACTN</name>
<dbReference type="PANTHER" id="PTHR33452:SF4">
    <property type="entry name" value="BLL4328 PROTEIN"/>
    <property type="match status" value="1"/>
</dbReference>
<keyword evidence="5 7" id="KW-1133">Transmembrane helix</keyword>
<feature type="transmembrane region" description="Helical" evidence="7">
    <location>
        <begin position="24"/>
        <end position="43"/>
    </location>
</feature>
<comment type="similarity">
    <text evidence="2">Belongs to the DoxX family.</text>
</comment>
<keyword evidence="6 7" id="KW-0472">Membrane</keyword>
<keyword evidence="9" id="KW-1185">Reference proteome</keyword>
<comment type="caution">
    <text evidence="8">The sequence shown here is derived from an EMBL/GenBank/DDBJ whole genome shotgun (WGS) entry which is preliminary data.</text>
</comment>
<proteinExistence type="inferred from homology"/>
<accession>A0ABP5WU59</accession>
<evidence type="ECO:0000313" key="8">
    <source>
        <dbReference type="EMBL" id="GAA2435890.1"/>
    </source>
</evidence>
<dbReference type="EMBL" id="BAAASZ010000017">
    <property type="protein sequence ID" value="GAA2435890.1"/>
    <property type="molecule type" value="Genomic_DNA"/>
</dbReference>
<feature type="transmembrane region" description="Helical" evidence="7">
    <location>
        <begin position="63"/>
        <end position="80"/>
    </location>
</feature>